<accession>A0A4D8PUY6</accession>
<dbReference type="PANTHER" id="PTHR30483:SF6">
    <property type="entry name" value="PERIPLASMIC BINDING PROTEIN OF ABC TRANSPORTER FOR NATURAL AMINO ACIDS"/>
    <property type="match status" value="1"/>
</dbReference>
<evidence type="ECO:0000259" key="6">
    <source>
        <dbReference type="Pfam" id="PF13458"/>
    </source>
</evidence>
<dbReference type="Proteomes" id="UP000298595">
    <property type="component" value="Plasmid p4"/>
</dbReference>
<comment type="similarity">
    <text evidence="1">Belongs to the leucine-binding protein family.</text>
</comment>
<evidence type="ECO:0000313" key="8">
    <source>
        <dbReference type="Proteomes" id="UP000298595"/>
    </source>
</evidence>
<evidence type="ECO:0000256" key="3">
    <source>
        <dbReference type="ARBA" id="ARBA00022729"/>
    </source>
</evidence>
<dbReference type="CDD" id="cd06335">
    <property type="entry name" value="PBP1_ABC_ligand_binding-like"/>
    <property type="match status" value="1"/>
</dbReference>
<gene>
    <name evidence="7" type="ORF">D3093_31075</name>
</gene>
<dbReference type="GO" id="GO:0006865">
    <property type="term" value="P:amino acid transport"/>
    <property type="evidence" value="ECO:0007669"/>
    <property type="project" value="UniProtKB-KW"/>
</dbReference>
<feature type="domain" description="Leucine-binding protein" evidence="6">
    <location>
        <begin position="32"/>
        <end position="392"/>
    </location>
</feature>
<evidence type="ECO:0000256" key="1">
    <source>
        <dbReference type="ARBA" id="ARBA00010062"/>
    </source>
</evidence>
<dbReference type="PRINTS" id="PR00337">
    <property type="entry name" value="LEUILEVALBP"/>
</dbReference>
<evidence type="ECO:0000313" key="7">
    <source>
        <dbReference type="EMBL" id="QCN99698.1"/>
    </source>
</evidence>
<dbReference type="EMBL" id="CP032325">
    <property type="protein sequence ID" value="QCN99698.1"/>
    <property type="molecule type" value="Genomic_DNA"/>
</dbReference>
<sequence length="403" mass="42719">MHRRSVIRLLGAAVTLTSALALSAGSATAQDTIKIGMTSALTGPYNEYGEGGRRGVELAIEKWNAKGGINGKKVELAMLLDDQLVPDRAVQNMRRLLDNKELVAIIGPAGSGPTLAVIEMAAADGRPYMNPVAQTPTVTYPDGGKPRPNVFSFALQNDVESTVLGRYVASQFKKPGLVHESTAYGVSGADMIAKELKAAGGAVVATETYNQRAQDVTAQIARLQRAGADVVVCVGLGADLAVIRRTMARLNFNVPLVASNGALSIPYQEAAGDLVTGTRGSMVYVFGEETLNPAAQGFADAYKAKYGTDRWWGNDPQRPQIFMSLSVSNAYDAADVLFEGIKRANSTDPKAIATAIEGIQGLRGVNATYSFSATKHHAIAPEDVAIFEYVKTGDKIGLTIVRN</sequence>
<keyword evidence="4" id="KW-0029">Amino-acid transport</keyword>
<protein>
    <submittedName>
        <fullName evidence="7">Amino acid-binding protein</fullName>
    </submittedName>
</protein>
<keyword evidence="7" id="KW-0614">Plasmid</keyword>
<dbReference type="Gene3D" id="3.40.50.2300">
    <property type="match status" value="2"/>
</dbReference>
<dbReference type="AlphaFoldDB" id="A0A4D8PUY6"/>
<dbReference type="InterPro" id="IPR028082">
    <property type="entry name" value="Peripla_BP_I"/>
</dbReference>
<dbReference type="SUPFAM" id="SSF53822">
    <property type="entry name" value="Periplasmic binding protein-like I"/>
    <property type="match status" value="1"/>
</dbReference>
<proteinExistence type="inferred from homology"/>
<dbReference type="InterPro" id="IPR028081">
    <property type="entry name" value="Leu-bd"/>
</dbReference>
<dbReference type="KEGG" id="aare:D3093_31075"/>
<dbReference type="InterPro" id="IPR051010">
    <property type="entry name" value="BCAA_transport"/>
</dbReference>
<evidence type="ECO:0000256" key="5">
    <source>
        <dbReference type="SAM" id="SignalP"/>
    </source>
</evidence>
<dbReference type="PANTHER" id="PTHR30483">
    <property type="entry name" value="LEUCINE-SPECIFIC-BINDING PROTEIN"/>
    <property type="match status" value="1"/>
</dbReference>
<geneLocation type="plasmid" evidence="7 8">
    <name>p4</name>
</geneLocation>
<keyword evidence="2" id="KW-0813">Transport</keyword>
<feature type="chain" id="PRO_5020865884" evidence="5">
    <location>
        <begin position="30"/>
        <end position="403"/>
    </location>
</feature>
<name>A0A4D8PUY6_9PROT</name>
<dbReference type="Pfam" id="PF13458">
    <property type="entry name" value="Peripla_BP_6"/>
    <property type="match status" value="1"/>
</dbReference>
<dbReference type="InterPro" id="IPR000709">
    <property type="entry name" value="Leu_Ile_Val-bd"/>
</dbReference>
<dbReference type="RefSeq" id="WP_137118469.1">
    <property type="nucleotide sequence ID" value="NZ_CP032325.1"/>
</dbReference>
<keyword evidence="3 5" id="KW-0732">Signal</keyword>
<evidence type="ECO:0000256" key="4">
    <source>
        <dbReference type="ARBA" id="ARBA00022970"/>
    </source>
</evidence>
<evidence type="ECO:0000256" key="2">
    <source>
        <dbReference type="ARBA" id="ARBA00022448"/>
    </source>
</evidence>
<organism evidence="7 8">
    <name type="scientific">Azospirillum argentinense</name>
    <dbReference type="NCBI Taxonomy" id="2970906"/>
    <lineage>
        <taxon>Bacteria</taxon>
        <taxon>Pseudomonadati</taxon>
        <taxon>Pseudomonadota</taxon>
        <taxon>Alphaproteobacteria</taxon>
        <taxon>Rhodospirillales</taxon>
        <taxon>Azospirillaceae</taxon>
        <taxon>Azospirillum</taxon>
    </lineage>
</organism>
<reference evidence="7 8" key="1">
    <citation type="submission" date="2018-09" db="EMBL/GenBank/DDBJ databases">
        <title>Whole genome based analysis of evolution and adaptive divergence in Indian and Brazilian strains of Azospirillum brasilense.</title>
        <authorList>
            <person name="Singh C."/>
            <person name="Tripathi A.K."/>
        </authorList>
    </citation>
    <scope>NUCLEOTIDE SEQUENCE [LARGE SCALE GENOMIC DNA]</scope>
    <source>
        <strain evidence="7 8">MTCC4035</strain>
        <plasmid evidence="7 8">p4</plasmid>
    </source>
</reference>
<feature type="signal peptide" evidence="5">
    <location>
        <begin position="1"/>
        <end position="29"/>
    </location>
</feature>